<sequence>MLLLTPYQNRIWRLMATGISDREIGELMGVKMGTIRANIKKIRQKLGTETRLKTVVLWYYPELA</sequence>
<dbReference type="InterPro" id="IPR036388">
    <property type="entry name" value="WH-like_DNA-bd_sf"/>
</dbReference>
<dbReference type="SUPFAM" id="SSF46894">
    <property type="entry name" value="C-terminal effector domain of the bipartite response regulators"/>
    <property type="match status" value="1"/>
</dbReference>
<dbReference type="SMART" id="SM00421">
    <property type="entry name" value="HTH_LUXR"/>
    <property type="match status" value="1"/>
</dbReference>
<dbReference type="GO" id="GO:0003677">
    <property type="term" value="F:DNA binding"/>
    <property type="evidence" value="ECO:0007669"/>
    <property type="project" value="UniProtKB-KW"/>
</dbReference>
<proteinExistence type="predicted"/>
<dbReference type="InterPro" id="IPR000792">
    <property type="entry name" value="Tscrpt_reg_LuxR_C"/>
</dbReference>
<accession>A0A6J5M3A2</accession>
<dbReference type="InterPro" id="IPR016032">
    <property type="entry name" value="Sig_transdc_resp-reg_C-effctor"/>
</dbReference>
<protein>
    <submittedName>
        <fullName evidence="2">CsgD DNA-binding HTH domain-containing proteins</fullName>
    </submittedName>
</protein>
<dbReference type="Pfam" id="PF00196">
    <property type="entry name" value="GerE"/>
    <property type="match status" value="1"/>
</dbReference>
<name>A0A6J5M3A2_9CAUD</name>
<evidence type="ECO:0000259" key="1">
    <source>
        <dbReference type="SMART" id="SM00421"/>
    </source>
</evidence>
<organism evidence="2">
    <name type="scientific">uncultured Caudovirales phage</name>
    <dbReference type="NCBI Taxonomy" id="2100421"/>
    <lineage>
        <taxon>Viruses</taxon>
        <taxon>Duplodnaviria</taxon>
        <taxon>Heunggongvirae</taxon>
        <taxon>Uroviricota</taxon>
        <taxon>Caudoviricetes</taxon>
        <taxon>Peduoviridae</taxon>
        <taxon>Maltschvirus</taxon>
        <taxon>Maltschvirus maltsch</taxon>
    </lineage>
</organism>
<dbReference type="PRINTS" id="PR00038">
    <property type="entry name" value="HTHLUXR"/>
</dbReference>
<evidence type="ECO:0000313" key="2">
    <source>
        <dbReference type="EMBL" id="CAB4141108.1"/>
    </source>
</evidence>
<dbReference type="GO" id="GO:0006355">
    <property type="term" value="P:regulation of DNA-templated transcription"/>
    <property type="evidence" value="ECO:0007669"/>
    <property type="project" value="InterPro"/>
</dbReference>
<gene>
    <name evidence="2" type="ORF">UFOVP413_48</name>
</gene>
<keyword evidence="2" id="KW-0238">DNA-binding</keyword>
<feature type="domain" description="HTH luxR-type" evidence="1">
    <location>
        <begin position="1"/>
        <end position="58"/>
    </location>
</feature>
<reference evidence="2" key="1">
    <citation type="submission" date="2020-04" db="EMBL/GenBank/DDBJ databases">
        <authorList>
            <person name="Chiriac C."/>
            <person name="Salcher M."/>
            <person name="Ghai R."/>
            <person name="Kavagutti S V."/>
        </authorList>
    </citation>
    <scope>NUCLEOTIDE SEQUENCE</scope>
</reference>
<dbReference type="Gene3D" id="1.10.10.10">
    <property type="entry name" value="Winged helix-like DNA-binding domain superfamily/Winged helix DNA-binding domain"/>
    <property type="match status" value="1"/>
</dbReference>
<dbReference type="EMBL" id="LR796386">
    <property type="protein sequence ID" value="CAB4141108.1"/>
    <property type="molecule type" value="Genomic_DNA"/>
</dbReference>